<sequence>MVFLKNTDDSVRRQGREQGRGGGFMPSESLSLRLFAKIVGKGTYNPVQLAINN</sequence>
<evidence type="ECO:0000313" key="2">
    <source>
        <dbReference type="EMBL" id="EEZ71816.1"/>
    </source>
</evidence>
<reference evidence="2 3" key="1">
    <citation type="submission" date="2009-10" db="EMBL/GenBank/DDBJ databases">
        <authorList>
            <person name="Weinstock G."/>
            <person name="Sodergren E."/>
            <person name="Clifton S."/>
            <person name="Fulton L."/>
            <person name="Fulton B."/>
            <person name="Courtney L."/>
            <person name="Fronick C."/>
            <person name="Harrison M."/>
            <person name="Strong C."/>
            <person name="Farmer C."/>
            <person name="Delahaunty K."/>
            <person name="Markovic C."/>
            <person name="Hall O."/>
            <person name="Minx P."/>
            <person name="Tomlinson C."/>
            <person name="Mitreva M."/>
            <person name="Nelson J."/>
            <person name="Hou S."/>
            <person name="Wollam A."/>
            <person name="Pepin K.H."/>
            <person name="Johnson M."/>
            <person name="Bhonagiri V."/>
            <person name="Nash W.E."/>
            <person name="Warren W."/>
            <person name="Chinwalla A."/>
            <person name="Mardis E.R."/>
            <person name="Wilson R.K."/>
        </authorList>
    </citation>
    <scope>NUCLEOTIDE SEQUENCE [LARGE SCALE GENOMIC DNA]</scope>
    <source>
        <strain evidence="2 3">ATCC 14685</strain>
    </source>
</reference>
<evidence type="ECO:0000256" key="1">
    <source>
        <dbReference type="SAM" id="MobiDB-lite"/>
    </source>
</evidence>
<evidence type="ECO:0000313" key="3">
    <source>
        <dbReference type="Proteomes" id="UP000003294"/>
    </source>
</evidence>
<feature type="region of interest" description="Disordered" evidence="1">
    <location>
        <begin position="1"/>
        <end position="25"/>
    </location>
</feature>
<protein>
    <submittedName>
        <fullName evidence="2">Uncharacterized protein</fullName>
    </submittedName>
</protein>
<comment type="caution">
    <text evidence="2">The sequence shown here is derived from an EMBL/GenBank/DDBJ whole genome shotgun (WGS) entry which is preliminary data.</text>
</comment>
<name>D0W319_NEICI</name>
<dbReference type="AlphaFoldDB" id="D0W319"/>
<organism evidence="2 3">
    <name type="scientific">Neisseria cinerea ATCC 14685</name>
    <dbReference type="NCBI Taxonomy" id="546262"/>
    <lineage>
        <taxon>Bacteria</taxon>
        <taxon>Pseudomonadati</taxon>
        <taxon>Pseudomonadota</taxon>
        <taxon>Betaproteobacteria</taxon>
        <taxon>Neisseriales</taxon>
        <taxon>Neisseriaceae</taxon>
        <taxon>Neisseria</taxon>
    </lineage>
</organism>
<proteinExistence type="predicted"/>
<dbReference type="STRING" id="546262.NEICINOT_04054"/>
<gene>
    <name evidence="2" type="ORF">NEICINOT_04054</name>
</gene>
<feature type="compositionally biased region" description="Basic and acidic residues" evidence="1">
    <location>
        <begin position="1"/>
        <end position="19"/>
    </location>
</feature>
<accession>D0W319</accession>
<dbReference type="Proteomes" id="UP000003294">
    <property type="component" value="Unassembled WGS sequence"/>
</dbReference>
<dbReference type="EMBL" id="ACDY02000005">
    <property type="protein sequence ID" value="EEZ71816.1"/>
    <property type="molecule type" value="Genomic_DNA"/>
</dbReference>